<name>M7B4A0_CHEMY</name>
<feature type="compositionally biased region" description="Gly residues" evidence="1">
    <location>
        <begin position="117"/>
        <end position="126"/>
    </location>
</feature>
<feature type="region of interest" description="Disordered" evidence="1">
    <location>
        <begin position="106"/>
        <end position="126"/>
    </location>
</feature>
<dbReference type="AlphaFoldDB" id="M7B4A0"/>
<sequence>MDTLLAAERGGNPQAEILDQEVKLEEDVVLPAGLPDGAGSQELFSTTEVLNREQEADMILDVCDYSESNGLDIGPPYSVCSSNTKQTESRLNWSVALSSSAVDLQEKTPAARKGSGRGKAAGKGSGGSLLLQPFTAAGKGSRSLNLHERYADTMWQGQVSLTGPRTTVALPRNLRKRIAQVLDETFDEITEADYHDVREHINALFRI</sequence>
<gene>
    <name evidence="2" type="ORF">UY3_10962</name>
</gene>
<reference evidence="3" key="1">
    <citation type="journal article" date="2013" name="Nat. Genet.">
        <title>The draft genomes of soft-shell turtle and green sea turtle yield insights into the development and evolution of the turtle-specific body plan.</title>
        <authorList>
            <person name="Wang Z."/>
            <person name="Pascual-Anaya J."/>
            <person name="Zadissa A."/>
            <person name="Li W."/>
            <person name="Niimura Y."/>
            <person name="Huang Z."/>
            <person name="Li C."/>
            <person name="White S."/>
            <person name="Xiong Z."/>
            <person name="Fang D."/>
            <person name="Wang B."/>
            <person name="Ming Y."/>
            <person name="Chen Y."/>
            <person name="Zheng Y."/>
            <person name="Kuraku S."/>
            <person name="Pignatelli M."/>
            <person name="Herrero J."/>
            <person name="Beal K."/>
            <person name="Nozawa M."/>
            <person name="Li Q."/>
            <person name="Wang J."/>
            <person name="Zhang H."/>
            <person name="Yu L."/>
            <person name="Shigenobu S."/>
            <person name="Wang J."/>
            <person name="Liu J."/>
            <person name="Flicek P."/>
            <person name="Searle S."/>
            <person name="Wang J."/>
            <person name="Kuratani S."/>
            <person name="Yin Y."/>
            <person name="Aken B."/>
            <person name="Zhang G."/>
            <person name="Irie N."/>
        </authorList>
    </citation>
    <scope>NUCLEOTIDE SEQUENCE [LARGE SCALE GENOMIC DNA]</scope>
</reference>
<organism evidence="2 3">
    <name type="scientific">Chelonia mydas</name>
    <name type="common">Green sea-turtle</name>
    <name type="synonym">Chelonia agassizi</name>
    <dbReference type="NCBI Taxonomy" id="8469"/>
    <lineage>
        <taxon>Eukaryota</taxon>
        <taxon>Metazoa</taxon>
        <taxon>Chordata</taxon>
        <taxon>Craniata</taxon>
        <taxon>Vertebrata</taxon>
        <taxon>Euteleostomi</taxon>
        <taxon>Archelosauria</taxon>
        <taxon>Testudinata</taxon>
        <taxon>Testudines</taxon>
        <taxon>Cryptodira</taxon>
        <taxon>Durocryptodira</taxon>
        <taxon>Americhelydia</taxon>
        <taxon>Chelonioidea</taxon>
        <taxon>Cheloniidae</taxon>
        <taxon>Chelonia</taxon>
    </lineage>
</organism>
<accession>M7B4A0</accession>
<evidence type="ECO:0000313" key="2">
    <source>
        <dbReference type="EMBL" id="EMP31924.1"/>
    </source>
</evidence>
<dbReference type="EMBL" id="KB543130">
    <property type="protein sequence ID" value="EMP31924.1"/>
    <property type="molecule type" value="Genomic_DNA"/>
</dbReference>
<protein>
    <submittedName>
        <fullName evidence="2">Uncharacterized protein</fullName>
    </submittedName>
</protein>
<evidence type="ECO:0000313" key="3">
    <source>
        <dbReference type="Proteomes" id="UP000031443"/>
    </source>
</evidence>
<dbReference type="Proteomes" id="UP000031443">
    <property type="component" value="Unassembled WGS sequence"/>
</dbReference>
<keyword evidence="3" id="KW-1185">Reference proteome</keyword>
<proteinExistence type="predicted"/>
<evidence type="ECO:0000256" key="1">
    <source>
        <dbReference type="SAM" id="MobiDB-lite"/>
    </source>
</evidence>